<dbReference type="Proteomes" id="UP000295701">
    <property type="component" value="Unassembled WGS sequence"/>
</dbReference>
<dbReference type="PRINTS" id="PR00080">
    <property type="entry name" value="SDRFAMILY"/>
</dbReference>
<dbReference type="Pfam" id="PF00106">
    <property type="entry name" value="adh_short"/>
    <property type="match status" value="1"/>
</dbReference>
<dbReference type="PROSITE" id="PS00061">
    <property type="entry name" value="ADH_SHORT"/>
    <property type="match status" value="1"/>
</dbReference>
<protein>
    <submittedName>
        <fullName evidence="4">SDR family NAD(P)-dependent oxidoreductase</fullName>
    </submittedName>
</protein>
<dbReference type="EMBL" id="SNAA01000013">
    <property type="protein sequence ID" value="TDL78211.1"/>
    <property type="molecule type" value="Genomic_DNA"/>
</dbReference>
<evidence type="ECO:0000256" key="2">
    <source>
        <dbReference type="ARBA" id="ARBA00023002"/>
    </source>
</evidence>
<dbReference type="PRINTS" id="PR00081">
    <property type="entry name" value="GDHRDH"/>
</dbReference>
<comment type="caution">
    <text evidence="4">The sequence shown here is derived from an EMBL/GenBank/DDBJ whole genome shotgun (WGS) entry which is preliminary data.</text>
</comment>
<name>A0A4R6A3K1_9RHOB</name>
<evidence type="ECO:0000256" key="3">
    <source>
        <dbReference type="RuleBase" id="RU000363"/>
    </source>
</evidence>
<evidence type="ECO:0000256" key="1">
    <source>
        <dbReference type="ARBA" id="ARBA00006484"/>
    </source>
</evidence>
<accession>A0A4R6A3K1</accession>
<dbReference type="SUPFAM" id="SSF51735">
    <property type="entry name" value="NAD(P)-binding Rossmann-fold domains"/>
    <property type="match status" value="1"/>
</dbReference>
<organism evidence="4 5">
    <name type="scientific">Palleronia sediminis</name>
    <dbReference type="NCBI Taxonomy" id="2547833"/>
    <lineage>
        <taxon>Bacteria</taxon>
        <taxon>Pseudomonadati</taxon>
        <taxon>Pseudomonadota</taxon>
        <taxon>Alphaproteobacteria</taxon>
        <taxon>Rhodobacterales</taxon>
        <taxon>Roseobacteraceae</taxon>
        <taxon>Palleronia</taxon>
    </lineage>
</organism>
<dbReference type="InterPro" id="IPR036291">
    <property type="entry name" value="NAD(P)-bd_dom_sf"/>
</dbReference>
<dbReference type="RefSeq" id="WP_133397335.1">
    <property type="nucleotide sequence ID" value="NZ_SNAA01000013.1"/>
</dbReference>
<evidence type="ECO:0000313" key="5">
    <source>
        <dbReference type="Proteomes" id="UP000295701"/>
    </source>
</evidence>
<keyword evidence="5" id="KW-1185">Reference proteome</keyword>
<dbReference type="OrthoDB" id="9810734at2"/>
<proteinExistence type="inferred from homology"/>
<dbReference type="InterPro" id="IPR002347">
    <property type="entry name" value="SDR_fam"/>
</dbReference>
<dbReference type="Gene3D" id="3.40.50.720">
    <property type="entry name" value="NAD(P)-binding Rossmann-like Domain"/>
    <property type="match status" value="1"/>
</dbReference>
<dbReference type="PANTHER" id="PTHR43669:SF3">
    <property type="entry name" value="ALCOHOL DEHYDROGENASE, PUTATIVE (AFU_ORTHOLOGUE AFUA_3G03445)-RELATED"/>
    <property type="match status" value="1"/>
</dbReference>
<dbReference type="CDD" id="cd05233">
    <property type="entry name" value="SDR_c"/>
    <property type="match status" value="1"/>
</dbReference>
<evidence type="ECO:0000313" key="4">
    <source>
        <dbReference type="EMBL" id="TDL78211.1"/>
    </source>
</evidence>
<dbReference type="FunFam" id="3.40.50.720:FF:000084">
    <property type="entry name" value="Short-chain dehydrogenase reductase"/>
    <property type="match status" value="1"/>
</dbReference>
<sequence>MADLDGRVAMITGASRGIGAAAARAFAAAGARVALLARSRDEIAAIAGEIGADRALAIPCDISRFWEVEAAAEACRAAFGGLDVLVNNAGVIAPIAPLHEADPDRWGHLVDINLKGAFHGMRAVLPGMIAQGAGTVLTVSSGAAHGPVEGWSAYCASKAGAAMLTRSAHLEAGPRGLRVMGLSPGTVATDMQRAIKGSGVRNRVSELDWSDHVPPEWPARALVWMCGPEADPWLGEEISLRDEGIRRAVGLSD</sequence>
<gene>
    <name evidence="4" type="ORF">E2L08_12010</name>
</gene>
<comment type="similarity">
    <text evidence="1 3">Belongs to the short-chain dehydrogenases/reductases (SDR) family.</text>
</comment>
<dbReference type="InterPro" id="IPR020904">
    <property type="entry name" value="Sc_DH/Rdtase_CS"/>
</dbReference>
<keyword evidence="2" id="KW-0560">Oxidoreductase</keyword>
<dbReference type="AlphaFoldDB" id="A0A4R6A3K1"/>
<reference evidence="4 5" key="1">
    <citation type="submission" date="2019-03" db="EMBL/GenBank/DDBJ databases">
        <title>Primorskyibacter sp. SS33 isolated from sediments.</title>
        <authorList>
            <person name="Xunke S."/>
        </authorList>
    </citation>
    <scope>NUCLEOTIDE SEQUENCE [LARGE SCALE GENOMIC DNA]</scope>
    <source>
        <strain evidence="4 5">SS33</strain>
    </source>
</reference>
<dbReference type="PANTHER" id="PTHR43669">
    <property type="entry name" value="5-KETO-D-GLUCONATE 5-REDUCTASE"/>
    <property type="match status" value="1"/>
</dbReference>
<dbReference type="GO" id="GO:0016491">
    <property type="term" value="F:oxidoreductase activity"/>
    <property type="evidence" value="ECO:0007669"/>
    <property type="project" value="UniProtKB-KW"/>
</dbReference>